<dbReference type="EMBL" id="CP035037">
    <property type="protein sequence ID" value="QAB18710.1"/>
    <property type="molecule type" value="Genomic_DNA"/>
</dbReference>
<sequence>MKKSEVAKLLAIVSAFDNRRVEAEHVEAWFAVIGEFDFADAAEAVREHLRSSHEWLMPVHIVEGITGLKQERAWEPPALTAAEQMLCAAAGVPAEEFAERRDDHEWVAHLRSRWLGVEA</sequence>
<proteinExistence type="predicted"/>
<keyword evidence="2" id="KW-1185">Reference proteome</keyword>
<reference evidence="1 2" key="1">
    <citation type="submission" date="2019-01" db="EMBL/GenBank/DDBJ databases">
        <title>Leucobacter muris sp. nov. isolated from the nose of a laboratory mouse.</title>
        <authorList>
            <person name="Benga L."/>
            <person name="Sproeer C."/>
            <person name="Schumann P."/>
            <person name="Verbarg S."/>
            <person name="Bunk B."/>
            <person name="Engelhardt E."/>
            <person name="Benten P.M."/>
            <person name="Sager M."/>
        </authorList>
    </citation>
    <scope>NUCLEOTIDE SEQUENCE [LARGE SCALE GENOMIC DNA]</scope>
    <source>
        <strain evidence="1 2">DSM 101948</strain>
    </source>
</reference>
<evidence type="ECO:0000313" key="2">
    <source>
        <dbReference type="Proteomes" id="UP000285768"/>
    </source>
</evidence>
<gene>
    <name evidence="1" type="ORF">Leucomu_13035</name>
</gene>
<dbReference type="Proteomes" id="UP000285768">
    <property type="component" value="Chromosome"/>
</dbReference>
<organism evidence="1 2">
    <name type="scientific">Leucobacter muris</name>
    <dbReference type="NCBI Taxonomy" id="1935379"/>
    <lineage>
        <taxon>Bacteria</taxon>
        <taxon>Bacillati</taxon>
        <taxon>Actinomycetota</taxon>
        <taxon>Actinomycetes</taxon>
        <taxon>Micrococcales</taxon>
        <taxon>Microbacteriaceae</taxon>
        <taxon>Leucobacter</taxon>
    </lineage>
</organism>
<name>A0ABX5QI59_9MICO</name>
<dbReference type="RefSeq" id="WP_128387484.1">
    <property type="nucleotide sequence ID" value="NZ_CP035037.1"/>
</dbReference>
<accession>A0ABX5QI59</accession>
<protein>
    <recommendedName>
        <fullName evidence="3">Replicative helicase inhibitor G39P N-terminal domain-containing protein</fullName>
    </recommendedName>
</protein>
<evidence type="ECO:0008006" key="3">
    <source>
        <dbReference type="Google" id="ProtNLM"/>
    </source>
</evidence>
<evidence type="ECO:0000313" key="1">
    <source>
        <dbReference type="EMBL" id="QAB18710.1"/>
    </source>
</evidence>